<organism evidence="3 4">
    <name type="scientific">Mesoterricola sediminis</name>
    <dbReference type="NCBI Taxonomy" id="2927980"/>
    <lineage>
        <taxon>Bacteria</taxon>
        <taxon>Pseudomonadati</taxon>
        <taxon>Acidobacteriota</taxon>
        <taxon>Holophagae</taxon>
        <taxon>Holophagales</taxon>
        <taxon>Holophagaceae</taxon>
        <taxon>Mesoterricola</taxon>
    </lineage>
</organism>
<evidence type="ECO:0000313" key="4">
    <source>
        <dbReference type="Proteomes" id="UP001228113"/>
    </source>
</evidence>
<feature type="transmembrane region" description="Helical" evidence="1">
    <location>
        <begin position="217"/>
        <end position="236"/>
    </location>
</feature>
<dbReference type="Proteomes" id="UP001228113">
    <property type="component" value="Chromosome"/>
</dbReference>
<dbReference type="GO" id="GO:0071111">
    <property type="term" value="F:cyclic-guanylate-specific phosphodiesterase activity"/>
    <property type="evidence" value="ECO:0007669"/>
    <property type="project" value="InterPro"/>
</dbReference>
<dbReference type="InterPro" id="IPR050706">
    <property type="entry name" value="Cyclic-di-GMP_PDE-like"/>
</dbReference>
<dbReference type="SMART" id="SM00052">
    <property type="entry name" value="EAL"/>
    <property type="match status" value="1"/>
</dbReference>
<feature type="transmembrane region" description="Helical" evidence="1">
    <location>
        <begin position="86"/>
        <end position="107"/>
    </location>
</feature>
<evidence type="ECO:0000313" key="3">
    <source>
        <dbReference type="EMBL" id="BDU78049.1"/>
    </source>
</evidence>
<sequence length="527" mass="57027">MVSPGLLGGTPPKDGLLALGFFVFALLVVQACQRLVEHASQHIEPVERRTGLLRGALYLGFLVWALDMAGYAMYPWARLATVHLGPALLALAAMLVLAQAIFPLFVGTQAVGRAWVGAFGLSGGVLSVHVLAASAFGARPGGVIFPKLLLAFLLSAAIAGGLAMLHRNHRGFRGRSPRTLSWNGKVTAAVLVVLLHRTLCAAIPLHSDPRPMLPDAVSTLVGVAFFAAVVGLDQWLSMRAERARREVFDQAHALLRSSASRTGTQREELSRVAERAEAILAETQFEMHFQPIFSLLPERPGVRFEALLRPRHPDLGPIHPETFFLACDRRGITPMADRIVLESAIRRSRGWARRLPGCRGIAVNVSPRTLLDPDFPEWLAAAREGLPTGWLQLEITEHAMVANRGPLAEVLLRLEALGIQTYLDDFGTGFSSLGVLPAIPVAGIKCDRSLLSGEPQARTGQVILEKLCQMTRELGIATTVEGVETPAELEMIRRFGATSAQGFHLGRPMPAEQVEGWLVSQESSSEG</sequence>
<name>A0AA48KD98_9BACT</name>
<dbReference type="InterPro" id="IPR035919">
    <property type="entry name" value="EAL_sf"/>
</dbReference>
<dbReference type="CDD" id="cd01948">
    <property type="entry name" value="EAL"/>
    <property type="match status" value="1"/>
</dbReference>
<feature type="transmembrane region" description="Helical" evidence="1">
    <location>
        <begin position="114"/>
        <end position="138"/>
    </location>
</feature>
<dbReference type="PANTHER" id="PTHR33121:SF70">
    <property type="entry name" value="SIGNALING PROTEIN YKOW"/>
    <property type="match status" value="1"/>
</dbReference>
<keyword evidence="1" id="KW-0812">Transmembrane</keyword>
<dbReference type="Gene3D" id="3.20.20.450">
    <property type="entry name" value="EAL domain"/>
    <property type="match status" value="1"/>
</dbReference>
<accession>A0AA48KD98</accession>
<keyword evidence="4" id="KW-1185">Reference proteome</keyword>
<feature type="transmembrane region" description="Helical" evidence="1">
    <location>
        <begin position="16"/>
        <end position="36"/>
    </location>
</feature>
<dbReference type="PANTHER" id="PTHR33121">
    <property type="entry name" value="CYCLIC DI-GMP PHOSPHODIESTERASE PDEF"/>
    <property type="match status" value="1"/>
</dbReference>
<feature type="domain" description="EAL" evidence="2">
    <location>
        <begin position="269"/>
        <end position="522"/>
    </location>
</feature>
<keyword evidence="1" id="KW-0472">Membrane</keyword>
<feature type="transmembrane region" description="Helical" evidence="1">
    <location>
        <begin position="56"/>
        <end position="74"/>
    </location>
</feature>
<dbReference type="AlphaFoldDB" id="A0AA48KD98"/>
<dbReference type="PROSITE" id="PS50883">
    <property type="entry name" value="EAL"/>
    <property type="match status" value="1"/>
</dbReference>
<dbReference type="EMBL" id="AP027081">
    <property type="protein sequence ID" value="BDU78049.1"/>
    <property type="molecule type" value="Genomic_DNA"/>
</dbReference>
<proteinExistence type="predicted"/>
<dbReference type="SUPFAM" id="SSF141868">
    <property type="entry name" value="EAL domain-like"/>
    <property type="match status" value="1"/>
</dbReference>
<feature type="transmembrane region" description="Helical" evidence="1">
    <location>
        <begin position="186"/>
        <end position="205"/>
    </location>
</feature>
<evidence type="ECO:0000259" key="2">
    <source>
        <dbReference type="PROSITE" id="PS50883"/>
    </source>
</evidence>
<evidence type="ECO:0000256" key="1">
    <source>
        <dbReference type="SAM" id="Phobius"/>
    </source>
</evidence>
<dbReference type="Pfam" id="PF00563">
    <property type="entry name" value="EAL"/>
    <property type="match status" value="1"/>
</dbReference>
<reference evidence="3" key="1">
    <citation type="journal article" date="2023" name="Int. J. Syst. Evol. Microbiol.">
        <title>Mesoterricola silvestris gen. nov., sp. nov., Mesoterricola sediminis sp. nov., Geothrix oryzae sp. nov., Geothrix edaphica sp. nov., Geothrix rubra sp. nov., and Geothrix limicola sp. nov., six novel members of Acidobacteriota isolated from soils.</title>
        <authorList>
            <person name="Itoh H."/>
            <person name="Sugisawa Y."/>
            <person name="Mise K."/>
            <person name="Xu Z."/>
            <person name="Kuniyasu M."/>
            <person name="Ushijima N."/>
            <person name="Kawano K."/>
            <person name="Kobayashi E."/>
            <person name="Shiratori Y."/>
            <person name="Masuda Y."/>
            <person name="Senoo K."/>
        </authorList>
    </citation>
    <scope>NUCLEOTIDE SEQUENCE</scope>
    <source>
        <strain evidence="3">W786</strain>
    </source>
</reference>
<dbReference type="RefSeq" id="WP_243335900.1">
    <property type="nucleotide sequence ID" value="NZ_AP027081.1"/>
</dbReference>
<protein>
    <recommendedName>
        <fullName evidence="2">EAL domain-containing protein</fullName>
    </recommendedName>
</protein>
<dbReference type="InterPro" id="IPR001633">
    <property type="entry name" value="EAL_dom"/>
</dbReference>
<dbReference type="KEGG" id="msea:METESE_30070"/>
<feature type="transmembrane region" description="Helical" evidence="1">
    <location>
        <begin position="144"/>
        <end position="165"/>
    </location>
</feature>
<gene>
    <name evidence="3" type="ORF">METESE_30070</name>
</gene>
<keyword evidence="1" id="KW-1133">Transmembrane helix</keyword>